<dbReference type="InterPro" id="IPR013216">
    <property type="entry name" value="Methyltransf_11"/>
</dbReference>
<feature type="domain" description="Methyltransferase type 11" evidence="1">
    <location>
        <begin position="71"/>
        <end position="107"/>
    </location>
</feature>
<evidence type="ECO:0000313" key="3">
    <source>
        <dbReference type="Proteomes" id="UP000179243"/>
    </source>
</evidence>
<evidence type="ECO:0000259" key="1">
    <source>
        <dbReference type="Pfam" id="PF08241"/>
    </source>
</evidence>
<dbReference type="AlphaFoldDB" id="A0A1F7F1T7"/>
<organism evidence="2 3">
    <name type="scientific">Candidatus Raymondbacteria bacterium RIFOXYD12_FULL_49_13</name>
    <dbReference type="NCBI Taxonomy" id="1817890"/>
    <lineage>
        <taxon>Bacteria</taxon>
        <taxon>Raymondiibacteriota</taxon>
    </lineage>
</organism>
<dbReference type="Pfam" id="PF08241">
    <property type="entry name" value="Methyltransf_11"/>
    <property type="match status" value="1"/>
</dbReference>
<dbReference type="EMBL" id="MFYX01000144">
    <property type="protein sequence ID" value="OGK00591.1"/>
    <property type="molecule type" value="Genomic_DNA"/>
</dbReference>
<protein>
    <recommendedName>
        <fullName evidence="1">Methyltransferase type 11 domain-containing protein</fullName>
    </recommendedName>
</protein>
<accession>A0A1F7F1T7</accession>
<sequence length="539" mass="62024">MQETIFPRLARELSANPLVLNVGILCGNTTPFILKEFFPSASYKTLDRDPTLRPDFCADLQNADGLVSQIGRFDLIIVTAVFFLLDDPDRAFANLVACLKPGGHCIVEMDAFNNRGERFACESHTRDLDMSRYISADIVRQPTFSNRYAIFCEYQGLAPESVPVERALSYQHDRRSNAQVWSVDPIFSMPGLQVVYNFNNDEERMRGCSFLIDAKRLSVDALPRRGYILSRYAPPALRFRRLIQACSRSVWYGRLVARWAAKWCMAVWRFVSCRIFRNYKGYAATTMALILRRCCPQKGFLIRVDDFPCLSHPLESFKKFDAIMREHAAPYLVAATPYESFFSKGEQTRIKAGFDCLQERGIAFGLHGFTHERGELDLLRSEHRLDAMIESTLREIAHYPAMLPVFVPPFNALYYDDYIVLRKYFKIITGGPESIQTMGFLPPFSLGNVWYLPSYWGYYGTAQTIRDFLLRTPPQRWSFCMPLTLHWTWEADNDFTHLRALLKLISGSVVDWRGIVPSASALDRFRAQQDWHMPAEPDN</sequence>
<proteinExistence type="predicted"/>
<dbReference type="InterPro" id="IPR029063">
    <property type="entry name" value="SAM-dependent_MTases_sf"/>
</dbReference>
<dbReference type="InterPro" id="IPR018763">
    <property type="entry name" value="DUF2334"/>
</dbReference>
<dbReference type="Proteomes" id="UP000179243">
    <property type="component" value="Unassembled WGS sequence"/>
</dbReference>
<dbReference type="SUPFAM" id="SSF53335">
    <property type="entry name" value="S-adenosyl-L-methionine-dependent methyltransferases"/>
    <property type="match status" value="1"/>
</dbReference>
<comment type="caution">
    <text evidence="2">The sequence shown here is derived from an EMBL/GenBank/DDBJ whole genome shotgun (WGS) entry which is preliminary data.</text>
</comment>
<dbReference type="Pfam" id="PF10096">
    <property type="entry name" value="DUF2334"/>
    <property type="match status" value="1"/>
</dbReference>
<gene>
    <name evidence="2" type="ORF">A2519_21645</name>
</gene>
<evidence type="ECO:0000313" key="2">
    <source>
        <dbReference type="EMBL" id="OGK00591.1"/>
    </source>
</evidence>
<reference evidence="2 3" key="1">
    <citation type="journal article" date="2016" name="Nat. Commun.">
        <title>Thousands of microbial genomes shed light on interconnected biogeochemical processes in an aquifer system.</title>
        <authorList>
            <person name="Anantharaman K."/>
            <person name="Brown C.T."/>
            <person name="Hug L.A."/>
            <person name="Sharon I."/>
            <person name="Castelle C.J."/>
            <person name="Probst A.J."/>
            <person name="Thomas B.C."/>
            <person name="Singh A."/>
            <person name="Wilkins M.J."/>
            <person name="Karaoz U."/>
            <person name="Brodie E.L."/>
            <person name="Williams K.H."/>
            <person name="Hubbard S.S."/>
            <person name="Banfield J.F."/>
        </authorList>
    </citation>
    <scope>NUCLEOTIDE SEQUENCE [LARGE SCALE GENOMIC DNA]</scope>
</reference>
<dbReference type="GO" id="GO:0008757">
    <property type="term" value="F:S-adenosylmethionine-dependent methyltransferase activity"/>
    <property type="evidence" value="ECO:0007669"/>
    <property type="project" value="InterPro"/>
</dbReference>
<name>A0A1F7F1T7_UNCRA</name>
<dbReference type="Gene3D" id="3.40.50.150">
    <property type="entry name" value="Vaccinia Virus protein VP39"/>
    <property type="match status" value="1"/>
</dbReference>